<dbReference type="EMBL" id="LT934115">
    <property type="protein sequence ID" value="VAH62292.1"/>
    <property type="molecule type" value="Genomic_DNA"/>
</dbReference>
<reference evidence="2 3" key="1">
    <citation type="submission" date="2017-09" db="EMBL/GenBank/DDBJ databases">
        <authorList>
            <consortium name="International Durum Wheat Genome Sequencing Consortium (IDWGSC)"/>
            <person name="Milanesi L."/>
        </authorList>
    </citation>
    <scope>NUCLEOTIDE SEQUENCE [LARGE SCALE GENOMIC DNA]</scope>
    <source>
        <strain evidence="3">cv. Svevo</strain>
    </source>
</reference>
<evidence type="ECO:0000256" key="1">
    <source>
        <dbReference type="SAM" id="MobiDB-lite"/>
    </source>
</evidence>
<gene>
    <name evidence="2" type="ORF">TRITD_3Av1G160580</name>
</gene>
<feature type="compositionally biased region" description="Basic and acidic residues" evidence="1">
    <location>
        <begin position="134"/>
        <end position="156"/>
    </location>
</feature>
<name>A0A9R0RLH0_TRITD</name>
<organism evidence="2 3">
    <name type="scientific">Triticum turgidum subsp. durum</name>
    <name type="common">Durum wheat</name>
    <name type="synonym">Triticum durum</name>
    <dbReference type="NCBI Taxonomy" id="4567"/>
    <lineage>
        <taxon>Eukaryota</taxon>
        <taxon>Viridiplantae</taxon>
        <taxon>Streptophyta</taxon>
        <taxon>Embryophyta</taxon>
        <taxon>Tracheophyta</taxon>
        <taxon>Spermatophyta</taxon>
        <taxon>Magnoliopsida</taxon>
        <taxon>Liliopsida</taxon>
        <taxon>Poales</taxon>
        <taxon>Poaceae</taxon>
        <taxon>BOP clade</taxon>
        <taxon>Pooideae</taxon>
        <taxon>Triticodae</taxon>
        <taxon>Triticeae</taxon>
        <taxon>Triticinae</taxon>
        <taxon>Triticum</taxon>
    </lineage>
</organism>
<proteinExistence type="predicted"/>
<feature type="compositionally biased region" description="Polar residues" evidence="1">
    <location>
        <begin position="119"/>
        <end position="133"/>
    </location>
</feature>
<feature type="region of interest" description="Disordered" evidence="1">
    <location>
        <begin position="53"/>
        <end position="156"/>
    </location>
</feature>
<feature type="region of interest" description="Disordered" evidence="1">
    <location>
        <begin position="1"/>
        <end position="34"/>
    </location>
</feature>
<dbReference type="Proteomes" id="UP000324705">
    <property type="component" value="Chromosome 3A"/>
</dbReference>
<accession>A0A9R0RLH0</accession>
<keyword evidence="3" id="KW-1185">Reference proteome</keyword>
<sequence>MEDRDHGPAENLPESPHRIVDADEEGDEDGGGFTFPVLPFAADALIVPVYPIFGRPPSPPAAASVDEQETATGLPSRGTWRKEAAGATVAAPPMPTDGVITAKEEEEEEAAALAGGDLTSHTSKSLSGCSPTSLKEDPREAHITKDLMRPSHGADP</sequence>
<evidence type="ECO:0000313" key="2">
    <source>
        <dbReference type="EMBL" id="VAH62292.1"/>
    </source>
</evidence>
<dbReference type="Gramene" id="TRITD3Av1G160580.1">
    <property type="protein sequence ID" value="TRITD3Av1G160580.1"/>
    <property type="gene ID" value="TRITD3Av1G160580"/>
</dbReference>
<protein>
    <submittedName>
        <fullName evidence="2">Uncharacterized protein</fullName>
    </submittedName>
</protein>
<evidence type="ECO:0000313" key="3">
    <source>
        <dbReference type="Proteomes" id="UP000324705"/>
    </source>
</evidence>
<dbReference type="AlphaFoldDB" id="A0A9R0RLH0"/>